<sequence>MSLRYITARKMSQTDKRTTVDEFFLILATYPNTAVAYESSSKLFVIVVVNNAALSQVTSSARVCLRRLVGRSGAFVSRGKPPMASQFRDTHLNGLRFSESETFPIMTFEVLNVVFL</sequence>
<name>A0A8H6WHD5_MYCCL</name>
<evidence type="ECO:0000313" key="1">
    <source>
        <dbReference type="EMBL" id="KAF7318704.1"/>
    </source>
</evidence>
<gene>
    <name evidence="1" type="ORF">HMN09_00382200</name>
</gene>
<dbReference type="AlphaFoldDB" id="A0A8H6WHD5"/>
<dbReference type="EMBL" id="JACAZE010000004">
    <property type="protein sequence ID" value="KAF7318704.1"/>
    <property type="molecule type" value="Genomic_DNA"/>
</dbReference>
<proteinExistence type="predicted"/>
<organism evidence="1 2">
    <name type="scientific">Mycena chlorophos</name>
    <name type="common">Agaric fungus</name>
    <name type="synonym">Agaricus chlorophos</name>
    <dbReference type="NCBI Taxonomy" id="658473"/>
    <lineage>
        <taxon>Eukaryota</taxon>
        <taxon>Fungi</taxon>
        <taxon>Dikarya</taxon>
        <taxon>Basidiomycota</taxon>
        <taxon>Agaricomycotina</taxon>
        <taxon>Agaricomycetes</taxon>
        <taxon>Agaricomycetidae</taxon>
        <taxon>Agaricales</taxon>
        <taxon>Marasmiineae</taxon>
        <taxon>Mycenaceae</taxon>
        <taxon>Mycena</taxon>
    </lineage>
</organism>
<keyword evidence="2" id="KW-1185">Reference proteome</keyword>
<evidence type="ECO:0000313" key="2">
    <source>
        <dbReference type="Proteomes" id="UP000613580"/>
    </source>
</evidence>
<accession>A0A8H6WHD5</accession>
<comment type="caution">
    <text evidence="1">The sequence shown here is derived from an EMBL/GenBank/DDBJ whole genome shotgun (WGS) entry which is preliminary data.</text>
</comment>
<reference evidence="1" key="1">
    <citation type="submission" date="2020-05" db="EMBL/GenBank/DDBJ databases">
        <title>Mycena genomes resolve the evolution of fungal bioluminescence.</title>
        <authorList>
            <person name="Tsai I.J."/>
        </authorList>
    </citation>
    <scope>NUCLEOTIDE SEQUENCE</scope>
    <source>
        <strain evidence="1">110903Hualien_Pintung</strain>
    </source>
</reference>
<protein>
    <submittedName>
        <fullName evidence="1">Uncharacterized protein</fullName>
    </submittedName>
</protein>
<dbReference type="Proteomes" id="UP000613580">
    <property type="component" value="Unassembled WGS sequence"/>
</dbReference>